<evidence type="ECO:0000256" key="1">
    <source>
        <dbReference type="SAM" id="MobiDB-lite"/>
    </source>
</evidence>
<protein>
    <submittedName>
        <fullName evidence="2">Uncharacterized protein</fullName>
    </submittedName>
</protein>
<feature type="region of interest" description="Disordered" evidence="1">
    <location>
        <begin position="175"/>
        <end position="199"/>
    </location>
</feature>
<evidence type="ECO:0000313" key="2">
    <source>
        <dbReference type="EMBL" id="OCL12964.1"/>
    </source>
</evidence>
<reference evidence="2 3" key="1">
    <citation type="journal article" date="2016" name="Nat. Commun.">
        <title>Ectomycorrhizal ecology is imprinted in the genome of the dominant symbiotic fungus Cenococcum geophilum.</title>
        <authorList>
            <consortium name="DOE Joint Genome Institute"/>
            <person name="Peter M."/>
            <person name="Kohler A."/>
            <person name="Ohm R.A."/>
            <person name="Kuo A."/>
            <person name="Krutzmann J."/>
            <person name="Morin E."/>
            <person name="Arend M."/>
            <person name="Barry K.W."/>
            <person name="Binder M."/>
            <person name="Choi C."/>
            <person name="Clum A."/>
            <person name="Copeland A."/>
            <person name="Grisel N."/>
            <person name="Haridas S."/>
            <person name="Kipfer T."/>
            <person name="LaButti K."/>
            <person name="Lindquist E."/>
            <person name="Lipzen A."/>
            <person name="Maire R."/>
            <person name="Meier B."/>
            <person name="Mihaltcheva S."/>
            <person name="Molinier V."/>
            <person name="Murat C."/>
            <person name="Poggeler S."/>
            <person name="Quandt C.A."/>
            <person name="Sperisen C."/>
            <person name="Tritt A."/>
            <person name="Tisserant E."/>
            <person name="Crous P.W."/>
            <person name="Henrissat B."/>
            <person name="Nehls U."/>
            <person name="Egli S."/>
            <person name="Spatafora J.W."/>
            <person name="Grigoriev I.V."/>
            <person name="Martin F.M."/>
        </authorList>
    </citation>
    <scope>NUCLEOTIDE SEQUENCE [LARGE SCALE GENOMIC DNA]</scope>
    <source>
        <strain evidence="2 3">CBS 207.34</strain>
    </source>
</reference>
<feature type="region of interest" description="Disordered" evidence="1">
    <location>
        <begin position="1"/>
        <end position="61"/>
    </location>
</feature>
<feature type="compositionally biased region" description="Polar residues" evidence="1">
    <location>
        <begin position="183"/>
        <end position="198"/>
    </location>
</feature>
<evidence type="ECO:0000313" key="3">
    <source>
        <dbReference type="Proteomes" id="UP000250140"/>
    </source>
</evidence>
<name>A0A8E2JXM6_9PEZI</name>
<dbReference type="Proteomes" id="UP000250140">
    <property type="component" value="Unassembled WGS sequence"/>
</dbReference>
<feature type="compositionally biased region" description="Basic residues" evidence="1">
    <location>
        <begin position="32"/>
        <end position="41"/>
    </location>
</feature>
<dbReference type="AlphaFoldDB" id="A0A8E2JXM6"/>
<feature type="compositionally biased region" description="Polar residues" evidence="1">
    <location>
        <begin position="1"/>
        <end position="19"/>
    </location>
</feature>
<proteinExistence type="predicted"/>
<keyword evidence="3" id="KW-1185">Reference proteome</keyword>
<accession>A0A8E2JXM6</accession>
<sequence length="262" mass="28162">MTDRQTWQMATGRRQTSTPLMPLMPLAAAHQASRRASHHASTHASHLIPLNLPPLSTSPKARGQTAFSATARSQLPAPFLAARAWPAGLFDRRVHCLQSCVVVGQQSKFSRKIGDTAEALVATRRRSSAVREAQQKESETHATASARVGDTAVANLPLAAAGPCWRIEAGDRGTRPSLPPCARSQTTSTSPAVSRSTVTATPSRLLLPTTPHLSLLLTPHPYLSLPLPTTNPPTSTHFAPTPHPLRTHFAPSANKACHLYRF</sequence>
<gene>
    <name evidence="2" type="ORF">AOQ84DRAFT_226616</name>
</gene>
<dbReference type="EMBL" id="KV748805">
    <property type="protein sequence ID" value="OCL12964.1"/>
    <property type="molecule type" value="Genomic_DNA"/>
</dbReference>
<organism evidence="2 3">
    <name type="scientific">Glonium stellatum</name>
    <dbReference type="NCBI Taxonomy" id="574774"/>
    <lineage>
        <taxon>Eukaryota</taxon>
        <taxon>Fungi</taxon>
        <taxon>Dikarya</taxon>
        <taxon>Ascomycota</taxon>
        <taxon>Pezizomycotina</taxon>
        <taxon>Dothideomycetes</taxon>
        <taxon>Pleosporomycetidae</taxon>
        <taxon>Gloniales</taxon>
        <taxon>Gloniaceae</taxon>
        <taxon>Glonium</taxon>
    </lineage>
</organism>